<reference evidence="2" key="1">
    <citation type="submission" date="2025-08" db="UniProtKB">
        <authorList>
            <consortium name="RefSeq"/>
        </authorList>
    </citation>
    <scope>IDENTIFICATION</scope>
    <source>
        <strain evidence="2">15085-1641.00</strain>
        <tissue evidence="2">Whole body</tissue>
    </source>
</reference>
<dbReference type="RefSeq" id="XP_023162738.1">
    <property type="nucleotide sequence ID" value="XM_023306970.2"/>
</dbReference>
<dbReference type="AlphaFoldDB" id="A0A6J1L9W4"/>
<gene>
    <name evidence="2" type="primary">LOC111593900</name>
</gene>
<protein>
    <submittedName>
        <fullName evidence="2">Uncharacterized protein LOC111593900</fullName>
    </submittedName>
</protein>
<dbReference type="InterPro" id="IPR009218">
    <property type="entry name" value="HD_phosphohydro"/>
</dbReference>
<dbReference type="KEGG" id="dhe:111593900"/>
<evidence type="ECO:0000313" key="2">
    <source>
        <dbReference type="RefSeq" id="XP_023162738.1"/>
    </source>
</evidence>
<organism evidence="1 2">
    <name type="scientific">Drosophila hydei</name>
    <name type="common">Fruit fly</name>
    <dbReference type="NCBI Taxonomy" id="7224"/>
    <lineage>
        <taxon>Eukaryota</taxon>
        <taxon>Metazoa</taxon>
        <taxon>Ecdysozoa</taxon>
        <taxon>Arthropoda</taxon>
        <taxon>Hexapoda</taxon>
        <taxon>Insecta</taxon>
        <taxon>Pterygota</taxon>
        <taxon>Neoptera</taxon>
        <taxon>Endopterygota</taxon>
        <taxon>Diptera</taxon>
        <taxon>Brachycera</taxon>
        <taxon>Muscomorpha</taxon>
        <taxon>Ephydroidea</taxon>
        <taxon>Drosophilidae</taxon>
        <taxon>Drosophila</taxon>
    </lineage>
</organism>
<dbReference type="OMA" id="EPHRAYH"/>
<dbReference type="Proteomes" id="UP000504633">
    <property type="component" value="Unplaced"/>
</dbReference>
<dbReference type="PANTHER" id="PTHR21174:SF0">
    <property type="entry name" value="HD PHOSPHOHYDROLASE FAMILY PROTEIN-RELATED"/>
    <property type="match status" value="1"/>
</dbReference>
<keyword evidence="1" id="KW-1185">Reference proteome</keyword>
<proteinExistence type="predicted"/>
<dbReference type="PIRSF" id="PIRSF035170">
    <property type="entry name" value="HD_phosphohydro"/>
    <property type="match status" value="1"/>
</dbReference>
<sequence>MRRFQEPLVPAQLGRWKNTLKMEQIWRNICAHYDVPEDVTNVWFARIEQHLSEDSPTRAYHNWQEMMQRKHEHLSDCAPSIALAAFFQYYHFDGNRSCVQQNCEVFEEFCRDAMIEDEHAKSLVCNLLGRKTPDNEVTWSHDDEANLLQDVDLVVLAAPPEEYKHYTQLLRHEYANLDDESYKMMRVKVLETLLLIPCIYATTEYHEKYEELARANIRNEIRELKQ</sequence>
<name>A0A6J1L9W4_DROHY</name>
<accession>A0A6J1L9W4</accession>
<evidence type="ECO:0000313" key="1">
    <source>
        <dbReference type="Proteomes" id="UP000504633"/>
    </source>
</evidence>
<dbReference type="PANTHER" id="PTHR21174">
    <property type="match status" value="1"/>
</dbReference>
<dbReference type="OrthoDB" id="330671at2759"/>
<dbReference type="GeneID" id="111593900"/>